<keyword evidence="2" id="KW-1185">Reference proteome</keyword>
<accession>A0ACC6S8F4</accession>
<sequence length="105" mass="12006">MRSDISCKTVPVEEDAVRASIKYPKEQKQVNVNSGQKAELQFEHEDFDVGKLSVSVWKEDGKIKLELSDDRSFNFPEEKGEYVIDVELRTNRGSAQYVGNVVIQR</sequence>
<comment type="caution">
    <text evidence="1">The sequence shown here is derived from an EMBL/GenBank/DDBJ whole genome shotgun (WGS) entry which is preliminary data.</text>
</comment>
<gene>
    <name evidence="1" type="ORF">WMO40_06440</name>
</gene>
<protein>
    <submittedName>
        <fullName evidence="1">Uncharacterized protein</fullName>
    </submittedName>
</protein>
<reference evidence="1" key="1">
    <citation type="submission" date="2024-03" db="EMBL/GenBank/DDBJ databases">
        <title>Human intestinal bacterial collection.</title>
        <authorList>
            <person name="Pauvert C."/>
            <person name="Hitch T.C.A."/>
            <person name="Clavel T."/>
        </authorList>
    </citation>
    <scope>NUCLEOTIDE SEQUENCE</scope>
    <source>
        <strain evidence="1">CLA-AA-H227</strain>
    </source>
</reference>
<dbReference type="EMBL" id="JBBMEW010000003">
    <property type="protein sequence ID" value="MEQ2526335.1"/>
    <property type="molecule type" value="Genomic_DNA"/>
</dbReference>
<evidence type="ECO:0000313" key="2">
    <source>
        <dbReference type="Proteomes" id="UP001439875"/>
    </source>
</evidence>
<organism evidence="1 2">
    <name type="scientific">Robertmurraya yapensis</name>
    <name type="common">ex Hitch et al 2024</name>
    <dbReference type="NCBI Taxonomy" id="3133160"/>
    <lineage>
        <taxon>Bacteria</taxon>
        <taxon>Bacillati</taxon>
        <taxon>Bacillota</taxon>
        <taxon>Bacilli</taxon>
        <taxon>Bacillales</taxon>
        <taxon>Bacillaceae</taxon>
        <taxon>Robertmurraya</taxon>
    </lineage>
</organism>
<name>A0ACC6S8F4_9BACI</name>
<evidence type="ECO:0000313" key="1">
    <source>
        <dbReference type="EMBL" id="MEQ2526335.1"/>
    </source>
</evidence>
<proteinExistence type="predicted"/>
<dbReference type="Proteomes" id="UP001439875">
    <property type="component" value="Unassembled WGS sequence"/>
</dbReference>